<name>A0A1J5SYL9_9ZZZZ</name>
<protein>
    <submittedName>
        <fullName evidence="8">30S ribosomal protein S20</fullName>
    </submittedName>
</protein>
<keyword evidence="4" id="KW-0694">RNA-binding</keyword>
<keyword evidence="6" id="KW-0687">Ribonucleoprotein</keyword>
<dbReference type="GO" id="GO:0070181">
    <property type="term" value="F:small ribosomal subunit rRNA binding"/>
    <property type="evidence" value="ECO:0007669"/>
    <property type="project" value="TreeGrafter"/>
</dbReference>
<keyword evidence="5 8" id="KW-0689">Ribosomal protein</keyword>
<dbReference type="GO" id="GO:0015935">
    <property type="term" value="C:small ribosomal subunit"/>
    <property type="evidence" value="ECO:0007669"/>
    <property type="project" value="TreeGrafter"/>
</dbReference>
<sequence>MAHHSSAKKRIRQTERRTEVNRARVSRIRTFVKKVELLIAGGDKAQAAEALRAAEPELMRGAQAGVLHKNTAARKISRLAARIKSL</sequence>
<reference evidence="8" key="1">
    <citation type="submission" date="2016-10" db="EMBL/GenBank/DDBJ databases">
        <title>Sequence of Gallionella enrichment culture.</title>
        <authorList>
            <person name="Poehlein A."/>
            <person name="Muehling M."/>
            <person name="Daniel R."/>
        </authorList>
    </citation>
    <scope>NUCLEOTIDE SEQUENCE</scope>
</reference>
<comment type="similarity">
    <text evidence="2">Belongs to the bacterial ribosomal protein bS20 family.</text>
</comment>
<dbReference type="HAMAP" id="MF_00500">
    <property type="entry name" value="Ribosomal_bS20"/>
    <property type="match status" value="1"/>
</dbReference>
<proteinExistence type="inferred from homology"/>
<evidence type="ECO:0000256" key="4">
    <source>
        <dbReference type="ARBA" id="ARBA00022884"/>
    </source>
</evidence>
<dbReference type="EMBL" id="MLJW01000028">
    <property type="protein sequence ID" value="OIR09093.1"/>
    <property type="molecule type" value="Genomic_DNA"/>
</dbReference>
<evidence type="ECO:0000313" key="8">
    <source>
        <dbReference type="EMBL" id="OIR09093.1"/>
    </source>
</evidence>
<dbReference type="AlphaFoldDB" id="A0A1J5SYL9"/>
<dbReference type="Pfam" id="PF01649">
    <property type="entry name" value="Ribosomal_S20p"/>
    <property type="match status" value="1"/>
</dbReference>
<organism evidence="8">
    <name type="scientific">mine drainage metagenome</name>
    <dbReference type="NCBI Taxonomy" id="410659"/>
    <lineage>
        <taxon>unclassified sequences</taxon>
        <taxon>metagenomes</taxon>
        <taxon>ecological metagenomes</taxon>
    </lineage>
</organism>
<gene>
    <name evidence="8" type="primary">rpsT_3</name>
    <name evidence="8" type="ORF">GALL_87000</name>
</gene>
<dbReference type="InterPro" id="IPR002583">
    <property type="entry name" value="Ribosomal_bS20"/>
</dbReference>
<dbReference type="NCBIfam" id="TIGR00029">
    <property type="entry name" value="S20"/>
    <property type="match status" value="1"/>
</dbReference>
<evidence type="ECO:0000256" key="1">
    <source>
        <dbReference type="ARBA" id="ARBA00003134"/>
    </source>
</evidence>
<dbReference type="FunFam" id="1.20.58.110:FF:000001">
    <property type="entry name" value="30S ribosomal protein S20"/>
    <property type="match status" value="1"/>
</dbReference>
<accession>A0A1J5SYL9</accession>
<evidence type="ECO:0000256" key="7">
    <source>
        <dbReference type="SAM" id="MobiDB-lite"/>
    </source>
</evidence>
<evidence type="ECO:0000256" key="5">
    <source>
        <dbReference type="ARBA" id="ARBA00022980"/>
    </source>
</evidence>
<feature type="region of interest" description="Disordered" evidence="7">
    <location>
        <begin position="1"/>
        <end position="22"/>
    </location>
</feature>
<comment type="caution">
    <text evidence="8">The sequence shown here is derived from an EMBL/GenBank/DDBJ whole genome shotgun (WGS) entry which is preliminary data.</text>
</comment>
<comment type="function">
    <text evidence="1">Binds directly to 16S ribosomal RNA.</text>
</comment>
<evidence type="ECO:0000256" key="2">
    <source>
        <dbReference type="ARBA" id="ARBA00007634"/>
    </source>
</evidence>
<keyword evidence="3" id="KW-0699">rRNA-binding</keyword>
<feature type="compositionally biased region" description="Basic residues" evidence="7">
    <location>
        <begin position="1"/>
        <end position="11"/>
    </location>
</feature>
<dbReference type="SUPFAM" id="SSF46992">
    <property type="entry name" value="Ribosomal protein S20"/>
    <property type="match status" value="1"/>
</dbReference>
<feature type="compositionally biased region" description="Basic and acidic residues" evidence="7">
    <location>
        <begin position="12"/>
        <end position="22"/>
    </location>
</feature>
<dbReference type="GO" id="GO:0006412">
    <property type="term" value="P:translation"/>
    <property type="evidence" value="ECO:0007669"/>
    <property type="project" value="InterPro"/>
</dbReference>
<dbReference type="PANTHER" id="PTHR33398:SF1">
    <property type="entry name" value="SMALL RIBOSOMAL SUBUNIT PROTEIN BS20C"/>
    <property type="match status" value="1"/>
</dbReference>
<dbReference type="PANTHER" id="PTHR33398">
    <property type="entry name" value="30S RIBOSOMAL PROTEIN S20"/>
    <property type="match status" value="1"/>
</dbReference>
<evidence type="ECO:0000256" key="3">
    <source>
        <dbReference type="ARBA" id="ARBA00022730"/>
    </source>
</evidence>
<dbReference type="GO" id="GO:0003735">
    <property type="term" value="F:structural constituent of ribosome"/>
    <property type="evidence" value="ECO:0007669"/>
    <property type="project" value="InterPro"/>
</dbReference>
<dbReference type="Gene3D" id="1.20.58.110">
    <property type="entry name" value="Ribosomal protein S20"/>
    <property type="match status" value="1"/>
</dbReference>
<evidence type="ECO:0000256" key="6">
    <source>
        <dbReference type="ARBA" id="ARBA00023274"/>
    </source>
</evidence>
<dbReference type="InterPro" id="IPR036510">
    <property type="entry name" value="Ribosomal_bS20_sf"/>
</dbReference>